<comment type="subcellular location">
    <subcellularLocation>
        <location evidence="1">Nucleus</location>
    </subcellularLocation>
</comment>
<feature type="compositionally biased region" description="Pro residues" evidence="6">
    <location>
        <begin position="71"/>
        <end position="81"/>
    </location>
</feature>
<dbReference type="Gene3D" id="4.10.240.10">
    <property type="entry name" value="Zn(2)-C6 fungal-type DNA-binding domain"/>
    <property type="match status" value="1"/>
</dbReference>
<comment type="caution">
    <text evidence="8">The sequence shown here is derived from an EMBL/GenBank/DDBJ whole genome shotgun (WGS) entry which is preliminary data.</text>
</comment>
<dbReference type="Proteomes" id="UP001174691">
    <property type="component" value="Unassembled WGS sequence"/>
</dbReference>
<dbReference type="InterPro" id="IPR036864">
    <property type="entry name" value="Zn2-C6_fun-type_DNA-bd_sf"/>
</dbReference>
<keyword evidence="9" id="KW-1185">Reference proteome</keyword>
<feature type="compositionally biased region" description="Low complexity" evidence="6">
    <location>
        <begin position="147"/>
        <end position="156"/>
    </location>
</feature>
<feature type="region of interest" description="Disordered" evidence="6">
    <location>
        <begin position="124"/>
        <end position="156"/>
    </location>
</feature>
<dbReference type="PANTHER" id="PTHR31845:SF39">
    <property type="entry name" value="TRANSCRIPTION FACTOR PBCR-RELATED"/>
    <property type="match status" value="1"/>
</dbReference>
<evidence type="ECO:0000256" key="4">
    <source>
        <dbReference type="ARBA" id="ARBA00023163"/>
    </source>
</evidence>
<feature type="region of interest" description="Disordered" evidence="6">
    <location>
        <begin position="53"/>
        <end position="87"/>
    </location>
</feature>
<dbReference type="GO" id="GO:0000981">
    <property type="term" value="F:DNA-binding transcription factor activity, RNA polymerase II-specific"/>
    <property type="evidence" value="ECO:0007669"/>
    <property type="project" value="InterPro"/>
</dbReference>
<keyword evidence="2" id="KW-0805">Transcription regulation</keyword>
<dbReference type="AlphaFoldDB" id="A0AA38SGN8"/>
<dbReference type="SUPFAM" id="SSF57701">
    <property type="entry name" value="Zn2/Cys6 DNA-binding domain"/>
    <property type="match status" value="1"/>
</dbReference>
<evidence type="ECO:0000313" key="8">
    <source>
        <dbReference type="EMBL" id="KAJ9161322.1"/>
    </source>
</evidence>
<sequence>MDNSLQETHAARRARISYACEACRAAKVKCQPSNQPGICKRCSDSKRECIFKTGPRTRRPRTKHPSSTPSTPRPTAPPPTGPSKTFTIDIPMQDEYADLAGNLETLRLNHQMYVDDLLSPGPDEYASYSEYSDEEAGETSSSHHHTGSIAGASSASHASSLPVGASALSTPPSSVSLATKGKKKSALASLGVRPQFNLDSAEKLLGEFESRMLLHFPAVAPPSARGEGEHPGFSVPRLAQTKPFVLLAILAAASGSRTLQGHSLYDDEFRKILGLKFVAGGERSLELLQGLVVYTAWYPFHLRPKNKQAFQYIRMVVDIVTDLELDQDPDGDELPPQRASDERLEQVRTYLATFYLVSSYAEAWNRTPALFYTSHTAKCCALLERDSSVRGDHVLAWLVRIQHILEEVSALRKTNTKTSGQNEYQVSLMLKGMESQLAEWEGSMSPEVSSTPSIRLALLFAKNFIPAASLLRLPAPKRPSSSRQKTAAAAAADPAPPTFAPDAARLVAVVPDIRAFFDWILTLPASELNSFSGTEWARFILLVILAFRLSFPVPDCPDWDDGWAREEIGFGEYLRRFEGMGLEGDATGRGGGGGAATDVLGAGKVVLGVVRRKWEKRAERMRAREQKGKGIDVGGAGQHGQQGSGAEMPLEMGLDLGMDPMLLDKSMQGCPMMDGSLESYYPLWDESFSSPGMSRAGMVVDQLGAGVEGGPLLPGDEYADIWGTMTAGWAQWPQPEGGFEGADLP</sequence>
<gene>
    <name evidence="8" type="ORF">NKR19_g2371</name>
</gene>
<keyword evidence="4" id="KW-0804">Transcription</keyword>
<dbReference type="SMART" id="SM00066">
    <property type="entry name" value="GAL4"/>
    <property type="match status" value="1"/>
</dbReference>
<dbReference type="InterPro" id="IPR001138">
    <property type="entry name" value="Zn2Cys6_DnaBD"/>
</dbReference>
<dbReference type="GO" id="GO:0005634">
    <property type="term" value="C:nucleus"/>
    <property type="evidence" value="ECO:0007669"/>
    <property type="project" value="UniProtKB-SubCell"/>
</dbReference>
<dbReference type="EMBL" id="JANBVN010000024">
    <property type="protein sequence ID" value="KAJ9161322.1"/>
    <property type="molecule type" value="Genomic_DNA"/>
</dbReference>
<keyword evidence="5" id="KW-0539">Nucleus</keyword>
<evidence type="ECO:0000256" key="2">
    <source>
        <dbReference type="ARBA" id="ARBA00023015"/>
    </source>
</evidence>
<feature type="region of interest" description="Disordered" evidence="6">
    <location>
        <begin position="475"/>
        <end position="495"/>
    </location>
</feature>
<dbReference type="PROSITE" id="PS50048">
    <property type="entry name" value="ZN2_CY6_FUNGAL_2"/>
    <property type="match status" value="1"/>
</dbReference>
<protein>
    <submittedName>
        <fullName evidence="8">Glucose transport transcription regulator RGT1</fullName>
    </submittedName>
</protein>
<feature type="compositionally biased region" description="Gly residues" evidence="6">
    <location>
        <begin position="631"/>
        <end position="643"/>
    </location>
</feature>
<dbReference type="PROSITE" id="PS00463">
    <property type="entry name" value="ZN2_CY6_FUNGAL_1"/>
    <property type="match status" value="1"/>
</dbReference>
<dbReference type="PANTHER" id="PTHR31845">
    <property type="entry name" value="FINGER DOMAIN PROTEIN, PUTATIVE-RELATED"/>
    <property type="match status" value="1"/>
</dbReference>
<evidence type="ECO:0000256" key="6">
    <source>
        <dbReference type="SAM" id="MobiDB-lite"/>
    </source>
</evidence>
<proteinExistence type="predicted"/>
<evidence type="ECO:0000256" key="5">
    <source>
        <dbReference type="ARBA" id="ARBA00023242"/>
    </source>
</evidence>
<evidence type="ECO:0000259" key="7">
    <source>
        <dbReference type="PROSITE" id="PS50048"/>
    </source>
</evidence>
<feature type="compositionally biased region" description="Basic residues" evidence="6">
    <location>
        <begin position="55"/>
        <end position="64"/>
    </location>
</feature>
<dbReference type="GO" id="GO:0000976">
    <property type="term" value="F:transcription cis-regulatory region binding"/>
    <property type="evidence" value="ECO:0007669"/>
    <property type="project" value="TreeGrafter"/>
</dbReference>
<dbReference type="CDD" id="cd12148">
    <property type="entry name" value="fungal_TF_MHR"/>
    <property type="match status" value="1"/>
</dbReference>
<organism evidence="8 9">
    <name type="scientific">Coniochaeta hoffmannii</name>
    <dbReference type="NCBI Taxonomy" id="91930"/>
    <lineage>
        <taxon>Eukaryota</taxon>
        <taxon>Fungi</taxon>
        <taxon>Dikarya</taxon>
        <taxon>Ascomycota</taxon>
        <taxon>Pezizomycotina</taxon>
        <taxon>Sordariomycetes</taxon>
        <taxon>Sordariomycetidae</taxon>
        <taxon>Coniochaetales</taxon>
        <taxon>Coniochaetaceae</taxon>
        <taxon>Coniochaeta</taxon>
    </lineage>
</organism>
<evidence type="ECO:0000256" key="3">
    <source>
        <dbReference type="ARBA" id="ARBA00023125"/>
    </source>
</evidence>
<feature type="region of interest" description="Disordered" evidence="6">
    <location>
        <begin position="623"/>
        <end position="646"/>
    </location>
</feature>
<dbReference type="InterPro" id="IPR051089">
    <property type="entry name" value="prtT"/>
</dbReference>
<reference evidence="8" key="1">
    <citation type="submission" date="2022-07" db="EMBL/GenBank/DDBJ databases">
        <title>Fungi with potential for degradation of polypropylene.</title>
        <authorList>
            <person name="Gostincar C."/>
        </authorList>
    </citation>
    <scope>NUCLEOTIDE SEQUENCE</scope>
    <source>
        <strain evidence="8">EXF-13287</strain>
    </source>
</reference>
<keyword evidence="3" id="KW-0238">DNA-binding</keyword>
<dbReference type="CDD" id="cd00067">
    <property type="entry name" value="GAL4"/>
    <property type="match status" value="1"/>
</dbReference>
<evidence type="ECO:0000313" key="9">
    <source>
        <dbReference type="Proteomes" id="UP001174691"/>
    </source>
</evidence>
<name>A0AA38SGN8_9PEZI</name>
<feature type="domain" description="Zn(2)-C6 fungal-type" evidence="7">
    <location>
        <begin position="19"/>
        <end position="51"/>
    </location>
</feature>
<dbReference type="GO" id="GO:0008270">
    <property type="term" value="F:zinc ion binding"/>
    <property type="evidence" value="ECO:0007669"/>
    <property type="project" value="InterPro"/>
</dbReference>
<accession>A0AA38SGN8</accession>
<evidence type="ECO:0000256" key="1">
    <source>
        <dbReference type="ARBA" id="ARBA00004123"/>
    </source>
</evidence>